<proteinExistence type="predicted"/>
<comment type="caution">
    <text evidence="1">The sequence shown here is derived from an EMBL/GenBank/DDBJ whole genome shotgun (WGS) entry which is preliminary data.</text>
</comment>
<dbReference type="Gene3D" id="1.20.1290.10">
    <property type="entry name" value="AhpD-like"/>
    <property type="match status" value="1"/>
</dbReference>
<dbReference type="InterPro" id="IPR052999">
    <property type="entry name" value="PTS1_Protein"/>
</dbReference>
<dbReference type="PANTHER" id="PTHR28180:SF5">
    <property type="entry name" value="DNA POLYMERASE ALPHA SUBUNIT B"/>
    <property type="match status" value="1"/>
</dbReference>
<name>A0A8H7W2B6_9HELO</name>
<organism evidence="1 2">
    <name type="scientific">Cadophora malorum</name>
    <dbReference type="NCBI Taxonomy" id="108018"/>
    <lineage>
        <taxon>Eukaryota</taxon>
        <taxon>Fungi</taxon>
        <taxon>Dikarya</taxon>
        <taxon>Ascomycota</taxon>
        <taxon>Pezizomycotina</taxon>
        <taxon>Leotiomycetes</taxon>
        <taxon>Helotiales</taxon>
        <taxon>Ploettnerulaceae</taxon>
        <taxon>Cadophora</taxon>
    </lineage>
</organism>
<protein>
    <recommendedName>
        <fullName evidence="3">Carboxymuconolactone decarboxylase-like domain-containing protein</fullName>
    </recommendedName>
</protein>
<keyword evidence="2" id="KW-1185">Reference proteome</keyword>
<dbReference type="InterPro" id="IPR029032">
    <property type="entry name" value="AhpD-like"/>
</dbReference>
<dbReference type="SUPFAM" id="SSF69118">
    <property type="entry name" value="AhpD-like"/>
    <property type="match status" value="1"/>
</dbReference>
<accession>A0A8H7W2B6</accession>
<dbReference type="EMBL" id="JAFJYH010000259">
    <property type="protein sequence ID" value="KAG4414550.1"/>
    <property type="molecule type" value="Genomic_DNA"/>
</dbReference>
<dbReference type="AlphaFoldDB" id="A0A8H7W2B6"/>
<gene>
    <name evidence="1" type="ORF">IFR04_012298</name>
</gene>
<reference evidence="1" key="1">
    <citation type="submission" date="2021-02" db="EMBL/GenBank/DDBJ databases">
        <title>Genome sequence Cadophora malorum strain M34.</title>
        <authorList>
            <person name="Stefanovic E."/>
            <person name="Vu D."/>
            <person name="Scully C."/>
            <person name="Dijksterhuis J."/>
            <person name="Roader J."/>
            <person name="Houbraken J."/>
        </authorList>
    </citation>
    <scope>NUCLEOTIDE SEQUENCE</scope>
    <source>
        <strain evidence="1">M34</strain>
    </source>
</reference>
<evidence type="ECO:0000313" key="1">
    <source>
        <dbReference type="EMBL" id="KAG4414550.1"/>
    </source>
</evidence>
<dbReference type="OrthoDB" id="5537330at2759"/>
<dbReference type="Proteomes" id="UP000664132">
    <property type="component" value="Unassembled WGS sequence"/>
</dbReference>
<sequence>MATTAEPTKDEAVSLFEAVEKKFPHKTVGEDTWYLVVLSALVGVEPEHAAYLYTYLINKPQFSTPESRQTLVRRLREALVKNVALQGVCKPLEALFSFAKLERPEDKDYTFSREKWQAGPETIDRGNAWLNTIYKDNLSTSTSPFAAHKDFEFISRQITYGFYLSDHTILQPVETELVTLAGIMIQNLPLETAWHLRGTRRVGVSMEDVETIQQCIEMVAKYGGAKMHKVPRVVDVEHEV</sequence>
<dbReference type="PANTHER" id="PTHR28180">
    <property type="entry name" value="CONSERVED MITOCHONDRIAL PROTEIN-RELATED"/>
    <property type="match status" value="1"/>
</dbReference>
<evidence type="ECO:0000313" key="2">
    <source>
        <dbReference type="Proteomes" id="UP000664132"/>
    </source>
</evidence>
<evidence type="ECO:0008006" key="3">
    <source>
        <dbReference type="Google" id="ProtNLM"/>
    </source>
</evidence>